<dbReference type="Proteomes" id="UP000431826">
    <property type="component" value="Unassembled WGS sequence"/>
</dbReference>
<dbReference type="EMBL" id="BLIR01000003">
    <property type="protein sequence ID" value="GFE42027.1"/>
    <property type="molecule type" value="Genomic_DNA"/>
</dbReference>
<dbReference type="AlphaFoldDB" id="A0A640V2W4"/>
<comment type="caution">
    <text evidence="2">The sequence shown here is derived from an EMBL/GenBank/DDBJ whole genome shotgun (WGS) entry which is preliminary data.</text>
</comment>
<gene>
    <name evidence="2" type="ORF">Stube_67000</name>
</gene>
<organism evidence="2 3">
    <name type="scientific">Streptomyces tubercidicus</name>
    <dbReference type="NCBI Taxonomy" id="47759"/>
    <lineage>
        <taxon>Bacteria</taxon>
        <taxon>Bacillati</taxon>
        <taxon>Actinomycetota</taxon>
        <taxon>Actinomycetes</taxon>
        <taxon>Kitasatosporales</taxon>
        <taxon>Streptomycetaceae</taxon>
        <taxon>Streptomyces</taxon>
    </lineage>
</organism>
<protein>
    <submittedName>
        <fullName evidence="2">Uncharacterized protein</fullName>
    </submittedName>
</protein>
<evidence type="ECO:0000313" key="2">
    <source>
        <dbReference type="EMBL" id="GFE42027.1"/>
    </source>
</evidence>
<evidence type="ECO:0000256" key="1">
    <source>
        <dbReference type="SAM" id="MobiDB-lite"/>
    </source>
</evidence>
<keyword evidence="3" id="KW-1185">Reference proteome</keyword>
<proteinExistence type="predicted"/>
<name>A0A640V2W4_9ACTN</name>
<feature type="region of interest" description="Disordered" evidence="1">
    <location>
        <begin position="1"/>
        <end position="27"/>
    </location>
</feature>
<evidence type="ECO:0000313" key="3">
    <source>
        <dbReference type="Proteomes" id="UP000431826"/>
    </source>
</evidence>
<accession>A0A640V2W4</accession>
<sequence length="157" mass="17265">MDGAREDRGHLARDGRLGGPFDERTRDQDGVLVGQEALLILHDTTLVARDDDERRLVQVDVVQGAHGIAEAGRGVHHHQRGTSGDLRETVGHTDRHHFLQTQEIAEVTGEFLQQGQFGGSGIAEPCIQTVRPEQINGGFTDGRHSMSLRRALESSFQ</sequence>
<reference evidence="2 3" key="1">
    <citation type="submission" date="2019-12" db="EMBL/GenBank/DDBJ databases">
        <title>Whole genome shotgun sequence of Streptomyces tubercidicus NBRC 13090.</title>
        <authorList>
            <person name="Ichikawa N."/>
            <person name="Kimura A."/>
            <person name="Kitahashi Y."/>
            <person name="Komaki H."/>
            <person name="Tamura T."/>
        </authorList>
    </citation>
    <scope>NUCLEOTIDE SEQUENCE [LARGE SCALE GENOMIC DNA]</scope>
    <source>
        <strain evidence="2 3">NBRC 13090</strain>
    </source>
</reference>